<comment type="caution">
    <text evidence="3">The sequence shown here is derived from an EMBL/GenBank/DDBJ whole genome shotgun (WGS) entry which is preliminary data.</text>
</comment>
<name>A0ABT6TNH1_9BACL</name>
<dbReference type="PANTHER" id="PTHR43308">
    <property type="entry name" value="OUTER MEMBRANE PROTEIN ALPHA-RELATED"/>
    <property type="match status" value="1"/>
</dbReference>
<reference evidence="3" key="1">
    <citation type="submission" date="2023-04" db="EMBL/GenBank/DDBJ databases">
        <title>Comparative genomic analysis of Cohnella hashimotonis sp. nov., isolated from the International Space Station.</title>
        <authorList>
            <person name="Venkateswaran K."/>
            <person name="Simpson A."/>
        </authorList>
    </citation>
    <scope>NUCLEOTIDE SEQUENCE</scope>
    <source>
        <strain evidence="3">F6_2S_P_1</strain>
    </source>
</reference>
<sequence>MKKQAYRAIAAVIAVAMLLSSIPLHAIAAVVAAPKTTSIQNEFVKATVDNATGRFSVRTVDGQPIRKKDNGMELTFGGDNPESSFTTFKIDGIDFIFGNPYKLAPEWFSEVSVPETVRNADGTESLITVWTIKGIRISQVITLILGDDLENAGNARISYKVDNTTKASVEVGTRVLLDTSVGGNDGPAFQIGQNYRQPLTVERKLVHEPEKLGYDIEKDEQAYNLHKLPAYWVMRDKLDLSNPLATNVIAYGFNNLFEGGIHIVDEMIVGHWSGLAATKWAYEPNENLDFTTDTNTYGTADTAVAYYWEPAAIKAGESQTYEVVYGLGEIVVPDKVFDIRYLDPVQKLETNADETGYVGDGIFEINAEIENLAMFDMTHSKIKVTISLENGLSFVDENGKELGARSQTMEFRKEIPPEEAAQGIEVIPYKPGETIAAKWRVKASGKPWPTTRQYLVTVSSPETEAKLEDKVAEAGKAQEAEIRAIYESSKSNFVFLPPVGELRPTIVYGMTPKETFYKDDKLISVNVSNIAAYDPGNQETGAAANFDLYLVNVKNGDRYKVPVSQSVKTQPLGNGFAGDMRVSFRGGDKVDADGLTIGTINAQELPLGEYAVSVDFKDKSVPDVAEALSFKTEQTFQVGQNEETRVRKAGVLAVYKMLLDLTGSPDQAHFAAALPADYGGLDGGAFSAKLLSDKAVLAAASKAIAAAAKRINPKLSLDKAVDMAAVPVYGIKAFATEAEFEAFAASLQEEDEGQEIVLEVRGNIVLSGEGENAQYTVNTDTEPAIINKSVAYKGKDLTFPAGDFALASRISVSTDTPFLHTLYASGDGTLSVANSGFVFHKGEWTIDFYNGFDKTLGTGLADTSPEQEAWEEARNPQDDSVNGNLSWANGLIGDAINPYQNLLVSNVFFNKHTLFATPSFSVSGFGLQLSDFILRQDGVSFGGAVKLYIVDGEVKNVMFNQSGFVGIETSLKFKLDKSIGLFKPDGDDSVGGGIDITHFKDPNKYGVENTYGINFEAKLENVMSINAELAFKQVADGRILPDVIAFGSDLPDPGVAVGVATYITSIRGAIRELANTIAGGQHNVPLTLEAGIDMKMGVKPAVFSGAVDLTLKTTGFKVAGSLGLGEGDDVLKMLTEALIQTQWVTPMFLSARATVDIGGWDIIVGKASLFIGQNLEKHRTDFEGMISSKIQVPSSVPVVGGIGFGVRAGANNDKVWAGITLLFVTLGITYYWGGGIEFGTNGSVEDKDALMYLLVQDPELGPRVMAIGNGASVIATSWKNEEPEQQEIKYTAVGEGVDIIDDGSQNIGIGGIVTSNGSKVHSIPMDKVSGDALLEVEYFETKRPKLTFKRADGSSYDIVVGDVANPGATPNATAFEQIVKAVKEGELKPDGTKATKLDALQSTDVRRLYIAVPADEAKTGRWTLTSDQQIRTKLMNLPVQASLTDTAIETQSDKDVFKASWTVKNASPGDTVSLYLSKDKLSERPDPTAEIDPGLLIARDIAVKAGDIGPDGTASGELTIDVRRVASLDGADIRGLLRQGDYYLRTELKTETAFSALTSADPFKLVDGLAPAAVGEVGLKAAGNGQFEVEFPQAVKKAGQEDAQYGYLLTALDDKGRLYEPFGEVMYTEDQLESSLKNGRYRLNVGGWTLVGKPKLDESGSLMRDANGGIVMENVQDRYTGLETGKMYSVGVTTVRVPNEQDGASDNMRYSETVYSGSKLLPKPSKPTLSIDGKPAANGRYDLTVAGGKHELALSADQAGVVVEAVDADGGALGSAELAGTGHSGKLSLAGFDTDGTYAVELHARNKTTGDYGVTMLYLTVDTTAPMIYLDTPESGYRIAGGKLALKGTTNTDAAVTVTNADTDEVLAAFKPDDKGEFAKDIKVTSATKTVALRIESKDAAGNANSAVVEAFNDDLKLPRKLSLKLPDTLVAGGSPVQLEAVVEYTDGSKEKADSAKLSFSVDMGDANVNLSEDGKLAGRKAGSALITAAYEPWEGLTVSGTDVVAVEAAEGESAPTEMATIRAVTAGTGKKDETRVIVTDKGHGGNMAGSELAYRVYADAKQVQLPVFEQDISTWSPLPADGVIEAKDGDRVVVAKRTSDAPKLATAVSAPARAYVYESVAKPSLPDGKIVIGGTEIDLGEGGANVKLPILLGGALTQGLIEADIKKTDGGLDILAKPVREALLAAVESGSKTLSLPIKGNIKQLAFRLDAELVRVLQEKDVALDIESDSGRYTLPAGAIDLAALRKAYPGIELKDIAITLSVAKPSDAELALAGKAGDSPGIALVGAPASFSLTAAAGGATKAIERLAAFAPREIPLPAGKTEKDFTTAVVLEADGSLRQVPTKVSVREGQYYAQMSSLTNSLYAVVRSERKFTDTAGHWASEAIGDLASRLIVSGGGDGTFKPGSPMTRAEFAAILVKALGLKTSADDRTSFTDVSRQAWYYDAVRAASGYGLIGGYGDGRFGPGDKITREQAMIILAKAMKLAGADAAPGANGAAGPLGRFKDVSQASAWAKEGIAAAVASGVIAGQTADKLAPKANMTRAELATAVRRMLQKANLID</sequence>
<organism evidence="3 4">
    <name type="scientific">Cohnella hashimotonis</name>
    <dbReference type="NCBI Taxonomy" id="2826895"/>
    <lineage>
        <taxon>Bacteria</taxon>
        <taxon>Bacillati</taxon>
        <taxon>Bacillota</taxon>
        <taxon>Bacilli</taxon>
        <taxon>Bacillales</taxon>
        <taxon>Paenibacillaceae</taxon>
        <taxon>Cohnella</taxon>
    </lineage>
</organism>
<feature type="chain" id="PRO_5046469497" evidence="1">
    <location>
        <begin position="29"/>
        <end position="2562"/>
    </location>
</feature>
<feature type="domain" description="SLH" evidence="2">
    <location>
        <begin position="2370"/>
        <end position="2433"/>
    </location>
</feature>
<dbReference type="PROSITE" id="PS51272">
    <property type="entry name" value="SLH"/>
    <property type="match status" value="3"/>
</dbReference>
<feature type="signal peptide" evidence="1">
    <location>
        <begin position="1"/>
        <end position="28"/>
    </location>
</feature>
<proteinExistence type="predicted"/>
<dbReference type="InterPro" id="IPR001119">
    <property type="entry name" value="SLH_dom"/>
</dbReference>
<gene>
    <name evidence="3" type="ORF">KB449_25255</name>
</gene>
<keyword evidence="1" id="KW-0732">Signal</keyword>
<evidence type="ECO:0000256" key="1">
    <source>
        <dbReference type="SAM" id="SignalP"/>
    </source>
</evidence>
<evidence type="ECO:0000313" key="3">
    <source>
        <dbReference type="EMBL" id="MDI4648284.1"/>
    </source>
</evidence>
<evidence type="ECO:0000313" key="4">
    <source>
        <dbReference type="Proteomes" id="UP001161691"/>
    </source>
</evidence>
<protein>
    <submittedName>
        <fullName evidence="3">S-layer homology domain-containing protein</fullName>
    </submittedName>
</protein>
<dbReference type="Pfam" id="PF00395">
    <property type="entry name" value="SLH"/>
    <property type="match status" value="3"/>
</dbReference>
<dbReference type="InterPro" id="IPR051465">
    <property type="entry name" value="Cell_Envelope_Struct_Comp"/>
</dbReference>
<accession>A0ABT6TNH1</accession>
<dbReference type="Proteomes" id="UP001161691">
    <property type="component" value="Unassembled WGS sequence"/>
</dbReference>
<keyword evidence="4" id="KW-1185">Reference proteome</keyword>
<feature type="domain" description="SLH" evidence="2">
    <location>
        <begin position="2502"/>
        <end position="2562"/>
    </location>
</feature>
<dbReference type="EMBL" id="JAGRPV010000001">
    <property type="protein sequence ID" value="MDI4648284.1"/>
    <property type="molecule type" value="Genomic_DNA"/>
</dbReference>
<dbReference type="RefSeq" id="WP_282911010.1">
    <property type="nucleotide sequence ID" value="NZ_JAGRPV010000001.1"/>
</dbReference>
<evidence type="ECO:0000259" key="2">
    <source>
        <dbReference type="PROSITE" id="PS51272"/>
    </source>
</evidence>
<feature type="domain" description="SLH" evidence="2">
    <location>
        <begin position="2434"/>
        <end position="2494"/>
    </location>
</feature>